<evidence type="ECO:0000256" key="3">
    <source>
        <dbReference type="ARBA" id="ARBA00023277"/>
    </source>
</evidence>
<dbReference type="PANTHER" id="PTHR13398">
    <property type="entry name" value="GDP-FUCOSE PROTEIN O-FUCOSYLTRANSFERASE 2"/>
    <property type="match status" value="1"/>
</dbReference>
<name>A0A4S8LGX5_DENBC</name>
<dbReference type="PANTHER" id="PTHR13398:SF0">
    <property type="entry name" value="GDP-FUCOSE PROTEIN O-FUCOSYLTRANSFERASE 2"/>
    <property type="match status" value="1"/>
</dbReference>
<dbReference type="AlphaFoldDB" id="A0A4S8LGX5"/>
<accession>A0A4S8LGX5</accession>
<dbReference type="OrthoDB" id="2559662at2759"/>
<keyword evidence="2" id="KW-0294">Fucose metabolism</keyword>
<feature type="region of interest" description="Disordered" evidence="4">
    <location>
        <begin position="389"/>
        <end position="427"/>
    </location>
</feature>
<dbReference type="GO" id="GO:0006004">
    <property type="term" value="P:fucose metabolic process"/>
    <property type="evidence" value="ECO:0007669"/>
    <property type="project" value="UniProtKB-KW"/>
</dbReference>
<protein>
    <recommendedName>
        <fullName evidence="8">GDP-fucose protein O-fucosyltransferase</fullName>
    </recommendedName>
</protein>
<feature type="region of interest" description="Disordered" evidence="4">
    <location>
        <begin position="193"/>
        <end position="217"/>
    </location>
</feature>
<dbReference type="InterPro" id="IPR045130">
    <property type="entry name" value="OFUT2-like"/>
</dbReference>
<organism evidence="6 7">
    <name type="scientific">Dendrothele bispora (strain CBS 962.96)</name>
    <dbReference type="NCBI Taxonomy" id="1314807"/>
    <lineage>
        <taxon>Eukaryota</taxon>
        <taxon>Fungi</taxon>
        <taxon>Dikarya</taxon>
        <taxon>Basidiomycota</taxon>
        <taxon>Agaricomycotina</taxon>
        <taxon>Agaricomycetes</taxon>
        <taxon>Agaricomycetidae</taxon>
        <taxon>Agaricales</taxon>
        <taxon>Agaricales incertae sedis</taxon>
        <taxon>Dendrothele</taxon>
    </lineage>
</organism>
<reference evidence="6 7" key="1">
    <citation type="journal article" date="2019" name="Nat. Ecol. Evol.">
        <title>Megaphylogeny resolves global patterns of mushroom evolution.</title>
        <authorList>
            <person name="Varga T."/>
            <person name="Krizsan K."/>
            <person name="Foldi C."/>
            <person name="Dima B."/>
            <person name="Sanchez-Garcia M."/>
            <person name="Sanchez-Ramirez S."/>
            <person name="Szollosi G.J."/>
            <person name="Szarkandi J.G."/>
            <person name="Papp V."/>
            <person name="Albert L."/>
            <person name="Andreopoulos W."/>
            <person name="Angelini C."/>
            <person name="Antonin V."/>
            <person name="Barry K.W."/>
            <person name="Bougher N.L."/>
            <person name="Buchanan P."/>
            <person name="Buyck B."/>
            <person name="Bense V."/>
            <person name="Catcheside P."/>
            <person name="Chovatia M."/>
            <person name="Cooper J."/>
            <person name="Damon W."/>
            <person name="Desjardin D."/>
            <person name="Finy P."/>
            <person name="Geml J."/>
            <person name="Haridas S."/>
            <person name="Hughes K."/>
            <person name="Justo A."/>
            <person name="Karasinski D."/>
            <person name="Kautmanova I."/>
            <person name="Kiss B."/>
            <person name="Kocsube S."/>
            <person name="Kotiranta H."/>
            <person name="LaButti K.M."/>
            <person name="Lechner B.E."/>
            <person name="Liimatainen K."/>
            <person name="Lipzen A."/>
            <person name="Lukacs Z."/>
            <person name="Mihaltcheva S."/>
            <person name="Morgado L.N."/>
            <person name="Niskanen T."/>
            <person name="Noordeloos M.E."/>
            <person name="Ohm R.A."/>
            <person name="Ortiz-Santana B."/>
            <person name="Ovrebo C."/>
            <person name="Racz N."/>
            <person name="Riley R."/>
            <person name="Savchenko A."/>
            <person name="Shiryaev A."/>
            <person name="Soop K."/>
            <person name="Spirin V."/>
            <person name="Szebenyi C."/>
            <person name="Tomsovsky M."/>
            <person name="Tulloss R.E."/>
            <person name="Uehling J."/>
            <person name="Grigoriev I.V."/>
            <person name="Vagvolgyi C."/>
            <person name="Papp T."/>
            <person name="Martin F.M."/>
            <person name="Miettinen O."/>
            <person name="Hibbett D.S."/>
            <person name="Nagy L.G."/>
        </authorList>
    </citation>
    <scope>NUCLEOTIDE SEQUENCE [LARGE SCALE GENOMIC DNA]</scope>
    <source>
        <strain evidence="6 7">CBS 962.96</strain>
    </source>
</reference>
<feature type="compositionally biased region" description="Basic and acidic residues" evidence="4">
    <location>
        <begin position="400"/>
        <end position="410"/>
    </location>
</feature>
<feature type="compositionally biased region" description="Acidic residues" evidence="4">
    <location>
        <begin position="389"/>
        <end position="399"/>
    </location>
</feature>
<keyword evidence="1" id="KW-0808">Transferase</keyword>
<keyword evidence="5" id="KW-1133">Transmembrane helix</keyword>
<feature type="transmembrane region" description="Helical" evidence="5">
    <location>
        <begin position="21"/>
        <end position="39"/>
    </location>
</feature>
<sequence length="556" mass="63941">MSKKFSSEFVRSPHVLLTKKYSRVLLGGLFFFSTLYFFLKIEDTTSSYSYEVFDPSLTYPRYPNSSTQLELKELPPLYEEWHEYERNLPQHDLTLPPPEGRAARFLFMANHAHASGWGNVLQEMIFNAHLAYATNRAFVFDNYTWDHHESDYSDFKGKVIPSRVPISTMLSGPIIGGPFDPTLSSLSTSSSSSLSSSSSSSSNSSSHHTYTHPTPPRAVSREYYRSICPSPLVIRSEETKGKISSHDGQTVMNGWVDRINELEDVRCVEFEKSSEQLFDIWLFGSSTVLSFWPTLRQSPIITQYAFSPLILSAFQTNKDIFYPPPSPPPASSPSFLESFLAVLDSPPLKGLLTVHIRRGDFEEHCRHLEIWNSEFSGFNSFPEMVDRLEDDEEDEDDSEDHNGDEEKGGEGEGEGAEEEERKKKMRRYQKHCYPEIGDVVRKINKVRKEARDRRYGYVSGELSRVYVMSNAPKEWLEELKKALEEEEEEEEDKWEAVYTSRDLELSWEQKYVAQTLDMYVAMRSQGFIGNGFSSLTSNIVMMRMARGFDPVYTRLW</sequence>
<dbReference type="Gene3D" id="3.40.50.11350">
    <property type="match status" value="1"/>
</dbReference>
<dbReference type="EMBL" id="ML179423">
    <property type="protein sequence ID" value="THU88080.1"/>
    <property type="molecule type" value="Genomic_DNA"/>
</dbReference>
<keyword evidence="5" id="KW-0812">Transmembrane</keyword>
<evidence type="ECO:0000256" key="4">
    <source>
        <dbReference type="SAM" id="MobiDB-lite"/>
    </source>
</evidence>
<dbReference type="Proteomes" id="UP000297245">
    <property type="component" value="Unassembled WGS sequence"/>
</dbReference>
<evidence type="ECO:0000256" key="2">
    <source>
        <dbReference type="ARBA" id="ARBA00023253"/>
    </source>
</evidence>
<keyword evidence="7" id="KW-1185">Reference proteome</keyword>
<dbReference type="CDD" id="cd11296">
    <property type="entry name" value="O-FucT_like"/>
    <property type="match status" value="1"/>
</dbReference>
<proteinExistence type="predicted"/>
<feature type="compositionally biased region" description="Low complexity" evidence="4">
    <location>
        <begin position="193"/>
        <end position="206"/>
    </location>
</feature>
<evidence type="ECO:0008006" key="8">
    <source>
        <dbReference type="Google" id="ProtNLM"/>
    </source>
</evidence>
<gene>
    <name evidence="6" type="ORF">K435DRAFT_680488</name>
</gene>
<evidence type="ECO:0000256" key="1">
    <source>
        <dbReference type="ARBA" id="ARBA00022679"/>
    </source>
</evidence>
<evidence type="ECO:0000256" key="5">
    <source>
        <dbReference type="SAM" id="Phobius"/>
    </source>
</evidence>
<dbReference type="GO" id="GO:0046922">
    <property type="term" value="F:peptide-O-fucosyltransferase activity"/>
    <property type="evidence" value="ECO:0007669"/>
    <property type="project" value="InterPro"/>
</dbReference>
<keyword evidence="3" id="KW-0119">Carbohydrate metabolism</keyword>
<evidence type="ECO:0000313" key="7">
    <source>
        <dbReference type="Proteomes" id="UP000297245"/>
    </source>
</evidence>
<evidence type="ECO:0000313" key="6">
    <source>
        <dbReference type="EMBL" id="THU88080.1"/>
    </source>
</evidence>
<keyword evidence="5" id="KW-0472">Membrane</keyword>